<dbReference type="EMBL" id="AGUE01000124">
    <property type="protein sequence ID" value="EHK99252.1"/>
    <property type="molecule type" value="Genomic_DNA"/>
</dbReference>
<keyword evidence="2" id="KW-1185">Reference proteome</keyword>
<accession>H0EQI6</accession>
<proteinExistence type="predicted"/>
<evidence type="ECO:0000313" key="2">
    <source>
        <dbReference type="Proteomes" id="UP000005446"/>
    </source>
</evidence>
<dbReference type="OrthoDB" id="5579088at2759"/>
<name>H0EQI6_GLAL7</name>
<reference evidence="1 2" key="1">
    <citation type="journal article" date="2012" name="Eukaryot. Cell">
        <title>Genome sequence of the fungus Glarea lozoyensis: the first genome sequence of a species from the Helotiaceae family.</title>
        <authorList>
            <person name="Youssar L."/>
            <person name="Gruening B.A."/>
            <person name="Erxleben A."/>
            <person name="Guenther S."/>
            <person name="Huettel W."/>
        </authorList>
    </citation>
    <scope>NUCLEOTIDE SEQUENCE [LARGE SCALE GENOMIC DNA]</scope>
    <source>
        <strain evidence="2">ATCC 74030 / MF5533</strain>
    </source>
</reference>
<sequence>MPSTLEKILLAIYPTILITGSLFSLLDPSARNAPYSASTQSHVADTAPSYFAKKSNIFNKLFRIFIRGLKSSQWHIRDLFPPKSRPWIEKCNRDAWSVDSQNRPEMASFA</sequence>
<evidence type="ECO:0000313" key="1">
    <source>
        <dbReference type="EMBL" id="EHK99252.1"/>
    </source>
</evidence>
<gene>
    <name evidence="1" type="ORF">M7I_4938</name>
</gene>
<dbReference type="InParanoid" id="H0EQI6"/>
<dbReference type="HOGENOM" id="CLU_2171341_0_0_1"/>
<dbReference type="Proteomes" id="UP000005446">
    <property type="component" value="Unassembled WGS sequence"/>
</dbReference>
<organism evidence="1 2">
    <name type="scientific">Glarea lozoyensis (strain ATCC 74030 / MF5533)</name>
    <dbReference type="NCBI Taxonomy" id="1104152"/>
    <lineage>
        <taxon>Eukaryota</taxon>
        <taxon>Fungi</taxon>
        <taxon>Dikarya</taxon>
        <taxon>Ascomycota</taxon>
        <taxon>Pezizomycotina</taxon>
        <taxon>Leotiomycetes</taxon>
        <taxon>Helotiales</taxon>
        <taxon>Helotiaceae</taxon>
        <taxon>Glarea</taxon>
    </lineage>
</organism>
<comment type="caution">
    <text evidence="1">The sequence shown here is derived from an EMBL/GenBank/DDBJ whole genome shotgun (WGS) entry which is preliminary data.</text>
</comment>
<protein>
    <submittedName>
        <fullName evidence="1">Uncharacterized protein</fullName>
    </submittedName>
</protein>
<dbReference type="AlphaFoldDB" id="H0EQI6"/>